<keyword evidence="4" id="KW-1185">Reference proteome</keyword>
<dbReference type="Proteomes" id="UP000003022">
    <property type="component" value="Unassembled WGS sequence"/>
</dbReference>
<evidence type="ECO:0000259" key="2">
    <source>
        <dbReference type="PROSITE" id="PS51898"/>
    </source>
</evidence>
<accession>F3NN95</accession>
<feature type="domain" description="Tyr recombinase" evidence="2">
    <location>
        <begin position="1"/>
        <end position="115"/>
    </location>
</feature>
<dbReference type="AlphaFoldDB" id="F3NN95"/>
<evidence type="ECO:0000313" key="4">
    <source>
        <dbReference type="Proteomes" id="UP000003022"/>
    </source>
</evidence>
<dbReference type="GO" id="GO:0003677">
    <property type="term" value="F:DNA binding"/>
    <property type="evidence" value="ECO:0007669"/>
    <property type="project" value="InterPro"/>
</dbReference>
<sequence>MPISPPLVRLLREHVKEFGTAEDGRLFSSERGNVIAASSYSRAWKQARELALLPDQVVSALAFRPYDLRHAGLSQWLNSGVPAPEVAARAGHSVDVLLKIYAKCIDGQEQEMNERIMKGLGEGDDSTD</sequence>
<dbReference type="STRING" id="996637.SGM_4609"/>
<dbReference type="PROSITE" id="PS51898">
    <property type="entry name" value="TYR_RECOMBINASE"/>
    <property type="match status" value="1"/>
</dbReference>
<dbReference type="Pfam" id="PF00589">
    <property type="entry name" value="Phage_integrase"/>
    <property type="match status" value="1"/>
</dbReference>
<keyword evidence="1" id="KW-0233">DNA recombination</keyword>
<dbReference type="InterPro" id="IPR013762">
    <property type="entry name" value="Integrase-like_cat_sf"/>
</dbReference>
<protein>
    <submittedName>
        <fullName evidence="3">Integrase</fullName>
    </submittedName>
</protein>
<organism evidence="3 4">
    <name type="scientific">Streptomyces griseoaurantiacus M045</name>
    <dbReference type="NCBI Taxonomy" id="996637"/>
    <lineage>
        <taxon>Bacteria</taxon>
        <taxon>Bacillati</taxon>
        <taxon>Actinomycetota</taxon>
        <taxon>Actinomycetes</taxon>
        <taxon>Kitasatosporales</taxon>
        <taxon>Streptomycetaceae</taxon>
        <taxon>Streptomyces</taxon>
        <taxon>Streptomyces aurantiacus group</taxon>
    </lineage>
</organism>
<dbReference type="Gene3D" id="1.10.443.10">
    <property type="entry name" value="Intergrase catalytic core"/>
    <property type="match status" value="1"/>
</dbReference>
<dbReference type="InterPro" id="IPR002104">
    <property type="entry name" value="Integrase_catalytic"/>
</dbReference>
<proteinExistence type="predicted"/>
<comment type="caution">
    <text evidence="3">The sequence shown here is derived from an EMBL/GenBank/DDBJ whole genome shotgun (WGS) entry which is preliminary data.</text>
</comment>
<dbReference type="GO" id="GO:0006310">
    <property type="term" value="P:DNA recombination"/>
    <property type="evidence" value="ECO:0007669"/>
    <property type="project" value="UniProtKB-KW"/>
</dbReference>
<evidence type="ECO:0000313" key="3">
    <source>
        <dbReference type="EMBL" id="EGG45281.1"/>
    </source>
</evidence>
<dbReference type="InterPro" id="IPR011010">
    <property type="entry name" value="DNA_brk_join_enz"/>
</dbReference>
<name>F3NN95_9ACTN</name>
<dbReference type="GO" id="GO:0015074">
    <property type="term" value="P:DNA integration"/>
    <property type="evidence" value="ECO:0007669"/>
    <property type="project" value="InterPro"/>
</dbReference>
<gene>
    <name evidence="3" type="ORF">SGM_4609</name>
</gene>
<dbReference type="SUPFAM" id="SSF56349">
    <property type="entry name" value="DNA breaking-rejoining enzymes"/>
    <property type="match status" value="1"/>
</dbReference>
<evidence type="ECO:0000256" key="1">
    <source>
        <dbReference type="ARBA" id="ARBA00023172"/>
    </source>
</evidence>
<reference evidence="3 4" key="1">
    <citation type="journal article" date="2011" name="J. Bacteriol.">
        <title>Draft genome sequence of the marine bacterium Streptomyces griseoaurantiacus M045, which produces novel manumycin-type antibiotics with a pABA core component.</title>
        <authorList>
            <person name="Li F."/>
            <person name="Jiang P."/>
            <person name="Zheng H."/>
            <person name="Wang S."/>
            <person name="Zhao G."/>
            <person name="Qin S."/>
            <person name="Liu Z."/>
        </authorList>
    </citation>
    <scope>NUCLEOTIDE SEQUENCE [LARGE SCALE GENOMIC DNA]</scope>
    <source>
        <strain evidence="3 4">M045</strain>
    </source>
</reference>
<dbReference type="eggNOG" id="COG0582">
    <property type="taxonomic scope" value="Bacteria"/>
</dbReference>
<dbReference type="EMBL" id="AEYX01000041">
    <property type="protein sequence ID" value="EGG45281.1"/>
    <property type="molecule type" value="Genomic_DNA"/>
</dbReference>